<dbReference type="RefSeq" id="WP_091234173.1">
    <property type="nucleotide sequence ID" value="NZ_FNBG01000025.1"/>
</dbReference>
<keyword evidence="1" id="KW-0805">Transcription regulation</keyword>
<name>A0A1G7RF15_9BACL</name>
<reference evidence="6 7" key="1">
    <citation type="submission" date="2016-10" db="EMBL/GenBank/DDBJ databases">
        <authorList>
            <person name="de Groot N.N."/>
        </authorList>
    </citation>
    <scope>NUCLEOTIDE SEQUENCE [LARGE SCALE GENOMIC DNA]</scope>
    <source>
        <strain evidence="6 7">DSM 28129</strain>
    </source>
</reference>
<organism evidence="6 7">
    <name type="scientific">Fontibacillus panacisegetis</name>
    <dbReference type="NCBI Taxonomy" id="670482"/>
    <lineage>
        <taxon>Bacteria</taxon>
        <taxon>Bacillati</taxon>
        <taxon>Bacillota</taxon>
        <taxon>Bacilli</taxon>
        <taxon>Bacillales</taxon>
        <taxon>Paenibacillaceae</taxon>
        <taxon>Fontibacillus</taxon>
    </lineage>
</organism>
<sequence>MDKNKKQLQSEQTKSRIAEAARSLFAQKGYKATSIEDIVDATGSSKGNIYYHFKSKEGLFLHLINEWDQEWEIKWGEKEPKYTTSIEKLYGIAEHLVLDDLNHPLTKAADDFFNNEEKTSEVEERMNEMLERHLKFNRTLLQQGVDSGEFKPQDVNSLAIVLESLIIGLGQMSSKKKENMKEILDLYRLAFSVLLHGIAESEPTTSP</sequence>
<dbReference type="GO" id="GO:0003677">
    <property type="term" value="F:DNA binding"/>
    <property type="evidence" value="ECO:0007669"/>
    <property type="project" value="UniProtKB-UniRule"/>
</dbReference>
<evidence type="ECO:0000313" key="7">
    <source>
        <dbReference type="Proteomes" id="UP000198972"/>
    </source>
</evidence>
<proteinExistence type="predicted"/>
<dbReference type="PANTHER" id="PTHR47506">
    <property type="entry name" value="TRANSCRIPTIONAL REGULATORY PROTEIN"/>
    <property type="match status" value="1"/>
</dbReference>
<feature type="domain" description="HTH tetR-type" evidence="5">
    <location>
        <begin position="11"/>
        <end position="71"/>
    </location>
</feature>
<evidence type="ECO:0000256" key="1">
    <source>
        <dbReference type="ARBA" id="ARBA00023015"/>
    </source>
</evidence>
<keyword evidence="3" id="KW-0804">Transcription</keyword>
<keyword evidence="2 4" id="KW-0238">DNA-binding</keyword>
<dbReference type="AlphaFoldDB" id="A0A1G7RF15"/>
<dbReference type="Pfam" id="PF00440">
    <property type="entry name" value="TetR_N"/>
    <property type="match status" value="1"/>
</dbReference>
<evidence type="ECO:0000256" key="2">
    <source>
        <dbReference type="ARBA" id="ARBA00023125"/>
    </source>
</evidence>
<dbReference type="InterPro" id="IPR023772">
    <property type="entry name" value="DNA-bd_HTH_TetR-type_CS"/>
</dbReference>
<dbReference type="OrthoDB" id="9785164at2"/>
<protein>
    <submittedName>
        <fullName evidence="6">DNA-binding transcriptional regulator, AcrR family</fullName>
    </submittedName>
</protein>
<evidence type="ECO:0000313" key="6">
    <source>
        <dbReference type="EMBL" id="SDG08739.1"/>
    </source>
</evidence>
<dbReference type="GO" id="GO:0003700">
    <property type="term" value="F:DNA-binding transcription factor activity"/>
    <property type="evidence" value="ECO:0007669"/>
    <property type="project" value="InterPro"/>
</dbReference>
<dbReference type="PANTHER" id="PTHR47506:SF6">
    <property type="entry name" value="HTH-TYPE TRANSCRIPTIONAL REPRESSOR NEMR"/>
    <property type="match status" value="1"/>
</dbReference>
<evidence type="ECO:0000256" key="4">
    <source>
        <dbReference type="PROSITE-ProRule" id="PRU00335"/>
    </source>
</evidence>
<evidence type="ECO:0000259" key="5">
    <source>
        <dbReference type="PROSITE" id="PS50977"/>
    </source>
</evidence>
<dbReference type="PROSITE" id="PS01081">
    <property type="entry name" value="HTH_TETR_1"/>
    <property type="match status" value="1"/>
</dbReference>
<dbReference type="Gene3D" id="1.10.10.60">
    <property type="entry name" value="Homeodomain-like"/>
    <property type="match status" value="1"/>
</dbReference>
<dbReference type="STRING" id="670482.SAMN04488542_12584"/>
<dbReference type="InterPro" id="IPR036271">
    <property type="entry name" value="Tet_transcr_reg_TetR-rel_C_sf"/>
</dbReference>
<dbReference type="SUPFAM" id="SSF48498">
    <property type="entry name" value="Tetracyclin repressor-like, C-terminal domain"/>
    <property type="match status" value="1"/>
</dbReference>
<dbReference type="InterPro" id="IPR013571">
    <property type="entry name" value="Tscrpt_reg_QacR_C"/>
</dbReference>
<feature type="DNA-binding region" description="H-T-H motif" evidence="4">
    <location>
        <begin position="34"/>
        <end position="53"/>
    </location>
</feature>
<dbReference type="SUPFAM" id="SSF46689">
    <property type="entry name" value="Homeodomain-like"/>
    <property type="match status" value="1"/>
</dbReference>
<dbReference type="Proteomes" id="UP000198972">
    <property type="component" value="Unassembled WGS sequence"/>
</dbReference>
<accession>A0A1G7RF15</accession>
<gene>
    <name evidence="6" type="ORF">SAMN04488542_12584</name>
</gene>
<dbReference type="PRINTS" id="PR00455">
    <property type="entry name" value="HTHTETR"/>
</dbReference>
<dbReference type="EMBL" id="FNBG01000025">
    <property type="protein sequence ID" value="SDG08739.1"/>
    <property type="molecule type" value="Genomic_DNA"/>
</dbReference>
<dbReference type="InterPro" id="IPR009057">
    <property type="entry name" value="Homeodomain-like_sf"/>
</dbReference>
<dbReference type="InterPro" id="IPR001647">
    <property type="entry name" value="HTH_TetR"/>
</dbReference>
<keyword evidence="7" id="KW-1185">Reference proteome</keyword>
<dbReference type="Pfam" id="PF08360">
    <property type="entry name" value="TetR_C_5"/>
    <property type="match status" value="1"/>
</dbReference>
<dbReference type="Gene3D" id="1.10.357.10">
    <property type="entry name" value="Tetracycline Repressor, domain 2"/>
    <property type="match status" value="1"/>
</dbReference>
<dbReference type="PROSITE" id="PS50977">
    <property type="entry name" value="HTH_TETR_2"/>
    <property type="match status" value="1"/>
</dbReference>
<evidence type="ECO:0000256" key="3">
    <source>
        <dbReference type="ARBA" id="ARBA00023163"/>
    </source>
</evidence>
<dbReference type="GO" id="GO:0045892">
    <property type="term" value="P:negative regulation of DNA-templated transcription"/>
    <property type="evidence" value="ECO:0007669"/>
    <property type="project" value="InterPro"/>
</dbReference>